<evidence type="ECO:0000313" key="3">
    <source>
        <dbReference type="EMBL" id="GBN77507.1"/>
    </source>
</evidence>
<dbReference type="EMBL" id="BGPR01017870">
    <property type="protein sequence ID" value="GBN77507.1"/>
    <property type="molecule type" value="Genomic_DNA"/>
</dbReference>
<gene>
    <name evidence="3" type="ORF">AVEN_31577_1</name>
    <name evidence="2" type="ORF">AVEN_71872_1</name>
</gene>
<reference evidence="3 4" key="1">
    <citation type="journal article" date="2019" name="Sci. Rep.">
        <title>Orb-weaving spider Araneus ventricosus genome elucidates the spidroin gene catalogue.</title>
        <authorList>
            <person name="Kono N."/>
            <person name="Nakamura H."/>
            <person name="Ohtoshi R."/>
            <person name="Moran D.A.P."/>
            <person name="Shinohara A."/>
            <person name="Yoshida Y."/>
            <person name="Fujiwara M."/>
            <person name="Mori M."/>
            <person name="Tomita M."/>
            <person name="Arakawa K."/>
        </authorList>
    </citation>
    <scope>NUCLEOTIDE SEQUENCE [LARGE SCALE GENOMIC DNA]</scope>
</reference>
<dbReference type="EMBL" id="BGPR01017805">
    <property type="protein sequence ID" value="GBN77339.1"/>
    <property type="molecule type" value="Genomic_DNA"/>
</dbReference>
<dbReference type="AlphaFoldDB" id="A0A4Y2RNX5"/>
<protein>
    <submittedName>
        <fullName evidence="3">Uncharacterized protein</fullName>
    </submittedName>
</protein>
<evidence type="ECO:0000313" key="4">
    <source>
        <dbReference type="Proteomes" id="UP000499080"/>
    </source>
</evidence>
<dbReference type="Proteomes" id="UP000499080">
    <property type="component" value="Unassembled WGS sequence"/>
</dbReference>
<comment type="caution">
    <text evidence="3">The sequence shown here is derived from an EMBL/GenBank/DDBJ whole genome shotgun (WGS) entry which is preliminary data.</text>
</comment>
<organism evidence="3 4">
    <name type="scientific">Araneus ventricosus</name>
    <name type="common">Orbweaver spider</name>
    <name type="synonym">Epeira ventricosa</name>
    <dbReference type="NCBI Taxonomy" id="182803"/>
    <lineage>
        <taxon>Eukaryota</taxon>
        <taxon>Metazoa</taxon>
        <taxon>Ecdysozoa</taxon>
        <taxon>Arthropoda</taxon>
        <taxon>Chelicerata</taxon>
        <taxon>Arachnida</taxon>
        <taxon>Araneae</taxon>
        <taxon>Araneomorphae</taxon>
        <taxon>Entelegynae</taxon>
        <taxon>Araneoidea</taxon>
        <taxon>Araneidae</taxon>
        <taxon>Araneus</taxon>
    </lineage>
</organism>
<evidence type="ECO:0000313" key="2">
    <source>
        <dbReference type="EMBL" id="GBN77339.1"/>
    </source>
</evidence>
<sequence>MVRNCLIHKNLKFKLIPIETNLRPRCEGSNKTKDLPTLAPRVEVGNETRNPPRPPLEIHMKSLGCYFEPCLKTDFGTTVNTSSNCSTKMGEKKTILRTNSLASLLVNAQL</sequence>
<proteinExistence type="predicted"/>
<accession>A0A4Y2RNX5</accession>
<evidence type="ECO:0000256" key="1">
    <source>
        <dbReference type="SAM" id="MobiDB-lite"/>
    </source>
</evidence>
<feature type="region of interest" description="Disordered" evidence="1">
    <location>
        <begin position="27"/>
        <end position="55"/>
    </location>
</feature>
<keyword evidence="4" id="KW-1185">Reference proteome</keyword>
<name>A0A4Y2RNX5_ARAVE</name>